<sequence>MVLAAVIAIMLPLSTALTVSAGIATVPLVITCMALPITVFYFTTGVLYHVHIRLIGALGFTRTSATISILLVGVWLFAYSAQIPRLLSDMSEDYLSNKTSLRGVDLFSYIAMHHGTLAAGYLGIGAILVLAALFVFSAPARIPLARRFLRILIPVNRGIFWVYVAAATRRAETILITVISYLLAAVLFLEGGMYLAALGVLTVQSIYAYSGSANIRALKNGRIHPLQEFFTYFSPSFYTFG</sequence>
<feature type="transmembrane region" description="Helical" evidence="1">
    <location>
        <begin position="60"/>
        <end position="81"/>
    </location>
</feature>
<keyword evidence="1" id="KW-1133">Transmembrane helix</keyword>
<proteinExistence type="predicted"/>
<feature type="transmembrane region" description="Helical" evidence="1">
    <location>
        <begin position="28"/>
        <end position="48"/>
    </location>
</feature>
<evidence type="ECO:0000313" key="3">
    <source>
        <dbReference type="Proteomes" id="UP000254118"/>
    </source>
</evidence>
<reference evidence="2 3" key="1">
    <citation type="submission" date="2018-06" db="EMBL/GenBank/DDBJ databases">
        <authorList>
            <consortium name="Pathogen Informatics"/>
            <person name="Doyle S."/>
        </authorList>
    </citation>
    <scope>NUCLEOTIDE SEQUENCE [LARGE SCALE GENOMIC DNA]</scope>
    <source>
        <strain evidence="2 3">NCTC7915</strain>
    </source>
</reference>
<keyword evidence="1" id="KW-0472">Membrane</keyword>
<dbReference type="EMBL" id="UFYA01000001">
    <property type="protein sequence ID" value="STD07150.1"/>
    <property type="molecule type" value="Genomic_DNA"/>
</dbReference>
<feature type="transmembrane region" description="Helical" evidence="1">
    <location>
        <begin position="178"/>
        <end position="209"/>
    </location>
</feature>
<accession>A0AA46BME4</accession>
<name>A0AA46BME4_9MICO</name>
<comment type="caution">
    <text evidence="2">The sequence shown here is derived from an EMBL/GenBank/DDBJ whole genome shotgun (WGS) entry which is preliminary data.</text>
</comment>
<evidence type="ECO:0000313" key="2">
    <source>
        <dbReference type="EMBL" id="STD07150.1"/>
    </source>
</evidence>
<gene>
    <name evidence="2" type="ORF">NCTC7915_00746</name>
</gene>
<dbReference type="AlphaFoldDB" id="A0AA46BME4"/>
<organism evidence="2 3">
    <name type="scientific">Dermatophilus congolensis</name>
    <dbReference type="NCBI Taxonomy" id="1863"/>
    <lineage>
        <taxon>Bacteria</taxon>
        <taxon>Bacillati</taxon>
        <taxon>Actinomycetota</taxon>
        <taxon>Actinomycetes</taxon>
        <taxon>Micrococcales</taxon>
        <taxon>Dermatophilaceae</taxon>
        <taxon>Dermatophilus</taxon>
    </lineage>
</organism>
<dbReference type="Proteomes" id="UP000254118">
    <property type="component" value="Unassembled WGS sequence"/>
</dbReference>
<feature type="transmembrane region" description="Helical" evidence="1">
    <location>
        <begin position="118"/>
        <end position="136"/>
    </location>
</feature>
<keyword evidence="1" id="KW-0812">Transmembrane</keyword>
<protein>
    <submittedName>
        <fullName evidence="2">Uncharacterized protein</fullName>
    </submittedName>
</protein>
<evidence type="ECO:0000256" key="1">
    <source>
        <dbReference type="SAM" id="Phobius"/>
    </source>
</evidence>